<feature type="active site" description="Proton donor" evidence="4">
    <location>
        <position position="118"/>
    </location>
</feature>
<dbReference type="GO" id="GO:0004352">
    <property type="term" value="F:glutamate dehydrogenase (NAD+) activity"/>
    <property type="evidence" value="ECO:0007669"/>
    <property type="project" value="TreeGrafter"/>
</dbReference>
<evidence type="ECO:0000313" key="9">
    <source>
        <dbReference type="EMBL" id="OQA52957.1"/>
    </source>
</evidence>
<feature type="binding site" evidence="5">
    <location>
        <position position="202"/>
    </location>
    <ligand>
        <name>NAD(+)</name>
        <dbReference type="ChEBI" id="CHEBI:57540"/>
    </ligand>
</feature>
<dbReference type="InterPro" id="IPR006095">
    <property type="entry name" value="Glu/Leu/Phe/Val/Trp_DH"/>
</dbReference>
<dbReference type="PANTHER" id="PTHR11606:SF13">
    <property type="entry name" value="GLUTAMATE DEHYDROGENASE 1, MITOCHONDRIAL"/>
    <property type="match status" value="1"/>
</dbReference>
<dbReference type="Pfam" id="PF02812">
    <property type="entry name" value="ELFV_dehydrog_N"/>
    <property type="match status" value="1"/>
</dbReference>
<dbReference type="InterPro" id="IPR006096">
    <property type="entry name" value="Glu/Leu/Phe/Val/Trp_DH_C"/>
</dbReference>
<dbReference type="SUPFAM" id="SSF53223">
    <property type="entry name" value="Aminoacid dehydrogenase-like, N-terminal domain"/>
    <property type="match status" value="1"/>
</dbReference>
<evidence type="ECO:0000256" key="4">
    <source>
        <dbReference type="PIRSR" id="PIRSR000185-1"/>
    </source>
</evidence>
<comment type="similarity">
    <text evidence="1 3 7">Belongs to the Glu/Leu/Phe/Val dehydrogenases family.</text>
</comment>
<evidence type="ECO:0000256" key="6">
    <source>
        <dbReference type="PIRSR" id="PIRSR000185-3"/>
    </source>
</evidence>
<dbReference type="PRINTS" id="PR00082">
    <property type="entry name" value="GLFDHDRGNASE"/>
</dbReference>
<dbReference type="CDD" id="cd01076">
    <property type="entry name" value="NAD_bind_1_Glu_DH"/>
    <property type="match status" value="1"/>
</dbReference>
<dbReference type="GO" id="GO:0006538">
    <property type="term" value="P:L-glutamate catabolic process"/>
    <property type="evidence" value="ECO:0007669"/>
    <property type="project" value="TreeGrafter"/>
</dbReference>
<dbReference type="PANTHER" id="PTHR11606">
    <property type="entry name" value="GLUTAMATE DEHYDROGENASE"/>
    <property type="match status" value="1"/>
</dbReference>
<name>A0A1V5SEN6_9BACT</name>
<feature type="binding site" evidence="5">
    <location>
        <position position="82"/>
    </location>
    <ligand>
        <name>substrate</name>
    </ligand>
</feature>
<dbReference type="Pfam" id="PF00208">
    <property type="entry name" value="ELFV_dehydrog"/>
    <property type="match status" value="1"/>
</dbReference>
<feature type="binding site" evidence="5">
    <location>
        <position position="371"/>
    </location>
    <ligand>
        <name>substrate</name>
    </ligand>
</feature>
<organism evidence="9">
    <name type="scientific">candidate division WS2 bacterium ADurb.Bin280</name>
    <dbReference type="NCBI Taxonomy" id="1852829"/>
    <lineage>
        <taxon>Bacteria</taxon>
        <taxon>candidate division WS2</taxon>
    </lineage>
</organism>
<evidence type="ECO:0000256" key="7">
    <source>
        <dbReference type="RuleBase" id="RU004417"/>
    </source>
</evidence>
<accession>A0A1V5SEN6</accession>
<protein>
    <recommendedName>
        <fullName evidence="3">Glutamate dehydrogenase</fullName>
    </recommendedName>
</protein>
<gene>
    <name evidence="9" type="primary">gdhA</name>
    <name evidence="9" type="ORF">BWY43_00243</name>
</gene>
<feature type="binding site" evidence="5">
    <location>
        <position position="106"/>
    </location>
    <ligand>
        <name>substrate</name>
    </ligand>
</feature>
<sequence>MLIGSNIRKSIIFSGGDVSYQEITNLIEIAGKKAGLKKSQIEEIKQPQRIVELNLPIKTDSGEIKIFKGFRVQHNNARGPYKGGIRYHEEVNLEEVEILAALMSLKTAVIDIPFGGGKGGISVNPNKLSKKELKKLTEVFARNLADFIGERKDVPAPDVNTNPTIMKWFKAEYEKTTGQVSPGVITGKAFKDGGIKVRDEATGLGGAAIVEEVTKTILDKKPSQTTVAIQGFGNVGSHLAHHLYHMGFKVVAIADVDGGIMHEDGLDYHATFKEKKRGCKLSETCFCSVHGKSDDCFKVGASEVLETEVDILAPSAIGDQITKSNANKIKAKIIVELANHPVSDEAEEILAKKGTVIIPDILANAGGVLGSYFEWKENVDGEKMEYEQAKQALISKMKKSCREVLALSKSAKVNPRVAAYMLALKRISKASRIK</sequence>
<comment type="caution">
    <text evidence="9">The sequence shown here is derived from an EMBL/GenBank/DDBJ whole genome shotgun (WGS) entry which is preliminary data.</text>
</comment>
<evidence type="ECO:0000256" key="3">
    <source>
        <dbReference type="PIRNR" id="PIRNR000185"/>
    </source>
</evidence>
<dbReference type="InterPro" id="IPR046346">
    <property type="entry name" value="Aminoacid_DH-like_N_sf"/>
</dbReference>
<dbReference type="PIRSF" id="PIRSF000185">
    <property type="entry name" value="Glu_DH"/>
    <property type="match status" value="1"/>
</dbReference>
<evidence type="ECO:0000259" key="8">
    <source>
        <dbReference type="SMART" id="SM00839"/>
    </source>
</evidence>
<keyword evidence="5" id="KW-0520">NAD</keyword>
<keyword evidence="5" id="KW-0547">Nucleotide-binding</keyword>
<dbReference type="AlphaFoldDB" id="A0A1V5SEN6"/>
<keyword evidence="2 3" id="KW-0560">Oxidoreductase</keyword>
<dbReference type="InterPro" id="IPR033922">
    <property type="entry name" value="NAD_bind_Glu_DH"/>
</dbReference>
<proteinExistence type="inferred from homology"/>
<feature type="binding site" evidence="5">
    <location>
        <position position="234"/>
    </location>
    <ligand>
        <name>NAD(+)</name>
        <dbReference type="ChEBI" id="CHEBI:57540"/>
    </ligand>
</feature>
<evidence type="ECO:0000256" key="2">
    <source>
        <dbReference type="ARBA" id="ARBA00023002"/>
    </source>
</evidence>
<dbReference type="InterPro" id="IPR006097">
    <property type="entry name" value="Glu/Leu/Phe/Val/Trp_DH_dimer"/>
</dbReference>
<dbReference type="GO" id="GO:0000166">
    <property type="term" value="F:nucleotide binding"/>
    <property type="evidence" value="ECO:0007669"/>
    <property type="project" value="UniProtKB-KW"/>
</dbReference>
<dbReference type="SMART" id="SM00839">
    <property type="entry name" value="ELFV_dehydrog"/>
    <property type="match status" value="1"/>
</dbReference>
<dbReference type="SUPFAM" id="SSF51735">
    <property type="entry name" value="NAD(P)-binding Rossmann-fold domains"/>
    <property type="match status" value="1"/>
</dbReference>
<dbReference type="Gene3D" id="3.40.50.10860">
    <property type="entry name" value="Leucine Dehydrogenase, chain A, domain 1"/>
    <property type="match status" value="1"/>
</dbReference>
<dbReference type="Gene3D" id="3.40.50.720">
    <property type="entry name" value="NAD(P)-binding Rossmann-like Domain"/>
    <property type="match status" value="1"/>
</dbReference>
<feature type="site" description="Important for catalysis" evidence="6">
    <location>
        <position position="158"/>
    </location>
</feature>
<dbReference type="InterPro" id="IPR014362">
    <property type="entry name" value="Glu_DH"/>
</dbReference>
<dbReference type="Proteomes" id="UP000485367">
    <property type="component" value="Unassembled WGS sequence"/>
</dbReference>
<dbReference type="EMBL" id="MWBO01000016">
    <property type="protein sequence ID" value="OQA52957.1"/>
    <property type="molecule type" value="Genomic_DNA"/>
</dbReference>
<feature type="domain" description="Glutamate/phenylalanine/leucine/valine/L-tryptophan dehydrogenase C-terminal" evidence="8">
    <location>
        <begin position="195"/>
        <end position="432"/>
    </location>
</feature>
<reference evidence="9" key="1">
    <citation type="submission" date="2017-02" db="EMBL/GenBank/DDBJ databases">
        <title>Delving into the versatile metabolic prowess of the omnipresent phylum Bacteroidetes.</title>
        <authorList>
            <person name="Nobu M.K."/>
            <person name="Mei R."/>
            <person name="Narihiro T."/>
            <person name="Kuroda K."/>
            <person name="Liu W.-T."/>
        </authorList>
    </citation>
    <scope>NUCLEOTIDE SEQUENCE</scope>
    <source>
        <strain evidence="9">ADurb.Bin280</strain>
    </source>
</reference>
<dbReference type="PROSITE" id="PS00074">
    <property type="entry name" value="GLFV_DEHYDROGENASE"/>
    <property type="match status" value="1"/>
</dbReference>
<evidence type="ECO:0000256" key="1">
    <source>
        <dbReference type="ARBA" id="ARBA00006382"/>
    </source>
</evidence>
<dbReference type="InterPro" id="IPR033524">
    <property type="entry name" value="Glu/Leu/Phe/Val_DH_AS"/>
</dbReference>
<evidence type="ECO:0000256" key="5">
    <source>
        <dbReference type="PIRSR" id="PIRSR000185-2"/>
    </source>
</evidence>
<dbReference type="InterPro" id="IPR036291">
    <property type="entry name" value="NAD(P)-bd_dom_sf"/>
</dbReference>